<dbReference type="Proteomes" id="UP000249661">
    <property type="component" value="Unassembled WGS sequence"/>
</dbReference>
<dbReference type="EMBL" id="KZ824965">
    <property type="protein sequence ID" value="RAH68580.1"/>
    <property type="molecule type" value="Genomic_DNA"/>
</dbReference>
<organism evidence="1 2">
    <name type="scientific">Aspergillus aculeatinus CBS 121060</name>
    <dbReference type="NCBI Taxonomy" id="1448322"/>
    <lineage>
        <taxon>Eukaryota</taxon>
        <taxon>Fungi</taxon>
        <taxon>Dikarya</taxon>
        <taxon>Ascomycota</taxon>
        <taxon>Pezizomycotina</taxon>
        <taxon>Eurotiomycetes</taxon>
        <taxon>Eurotiomycetidae</taxon>
        <taxon>Eurotiales</taxon>
        <taxon>Aspergillaceae</taxon>
        <taxon>Aspergillus</taxon>
        <taxon>Aspergillus subgen. Circumdati</taxon>
    </lineage>
</organism>
<name>A0ACD1H4N2_9EURO</name>
<sequence length="1968" mass="215555">MEVNWAFFTPTLCATLQPSSVPCLRTLVLGGEAPSPELIRTWSSRVSLLNGYGPSECCICCSVHSVSSNGSDSPLNIGVAIPGVKLWIVRPENHAILAPLGAIGELVAQGPNLARGYLDASSATPLNFVNEVPWSTDQCFRRVYKTGDLVRYLADGSIEFVGRKDTQIKLRGQRVELGEIASHVRTHLGRSDVQVAVDLAQPGGLVRTPSLVVFVQFSHPHRGIPDGWAAAVAQHLAARMSAALVPKYYVALDEIPLMSSGKVNRRALQALPATLTAEQLGLSTATRKEKLRPSSTEEYRLSQLWAAVLDVPEAETGRDDHFFELGGDSIAAIKLVGEARRAGFLLTVADVFQHPVLASMATKLTILATAAPGMSAPAASPQMTASLADRVSREWNLPRDTIQDVCPATPLQMSLMALTTRNPKTNTLQHVYHLSADVDVMRFRRAWEAVVARNEIFRTRLVFVKASILQVVLADSIAWETTPSSLPEYLSRVDDRPFNYGTPLMRLGLLPDGHRGGSYFVWTAHHVVYDGWSHFRTLRLIKETYEADAVPPSIPFRTFIAFLHQAGEDEAQERFWQNELAGFEGTAFPPLPRAEYWPLTDRGIDHVITLRSNLAPQSSSQFANITLSTIIRVAWALTVGIQTGTEDVVFGAVQTGRMAPLAGIVDIMGPTITVVPVRVRWARSLTLGDLLLQVQEQGTRMIPYEHAGVKAIANMGEDCRVAATFQSLLVVQPEKTDGAAATVAGMRLVQVTDREFPSYLLSVQCSIQRNQVRVHASYDSSVLSGEWVQRIVGQFEHLLHLLGDPRNLPTPVGQGEIIPAADVQRLLAQDAATALDRSPVDDTIAWAIERQMKLQPDAPALCEVEGPGMSYGELDRLSARLALHLRTLGVGPEKVVPFCFDKSVWAVVAVVGVLRAGGVCVALDPGHPPSRHAQILQEVQATLVLTSDAHRALFRDQGVPVLAVDRSRLRWLPETVMTGPTCHPRLRPDHAAWVVFTSGSTGTPKGIVLEHASICATARGNASALGVTRHTRVLQFASFAFDVAIEDMCITLMHGACLCIASEHDRLNNLGPTMQQMRVTWADLTPSVARTIDPEAVPSLQTLVLGGELLGDDIISSWANRVNLFNTYGPAECAIYSTTTSPLGLDARGGNIGRPIGCACWVVDPDNYNRLMPVGCTGELLIEGPNLARGYLHDEAKTRRAFVHPTWLAEYRGGQRSRCYATGDLVQQNPDGATLTFVGRKDSQIKLRGQRIELGEIEHQIAVSLAGESWATAVEIIRQAEHRQEALAVFYWPTQATADAPDAAPRVVDDDALEATRTVFLELKAQLARVLPKYMIPTLYVPLSFPPSTRTGKLDRRALRSLGASLSRAQATAFALEGTAGGTVAKVPPQTEMERVLLELWGTVLGLSTEQMGIHDSFFQLGGESVAAIRLVAAAQRMKLAITVADIFHRPVLADMAASLHPEKQQQQQQSADEMLSPSPTLSKRTGADLTARVSRAWKIGYESIEDLYPCTWLQEDMIQVTRRVSEANTLRFIAHLDTATVDLARYQAAWQQVVTENPILRTRIVRVDDDDDDGYDASDDNYRALQVVVDEPIQWCTSYSRLSDYLREDRSTRFDYGTPLTRFALIPHGPDEYYFVFTSHHATYDGWSVRLVHEMVADLYTGRRRRSRLAVGAAPATTPTPYKALVQYIVSLEQQQQQQQQQQPIPTYVAFWRSQLQGFRSSTQTLFPAFPSADYRPLTDSVIELTLPLPSKPRSNNNNNTPTPKVVTISTLLRAAYALVLAAQTHTTDICFGAVQAGRSIALPGISELVGPAITLVPVRIRWNDAGGGTTVRSFLETIQDQSTAMIPYEHIAKPRIAALDPDCAAASAYRCLLIVQPASATGPASAIHGVTPIKTKYPEFLEYGLSLECRLAATEMVVHADYDRTVLGPEEVNHVIRLLGTALGGLAGEDEMGMTVGQLVRRLREE</sequence>
<reference evidence="1" key="1">
    <citation type="submission" date="2018-02" db="EMBL/GenBank/DDBJ databases">
        <title>The genomes of Aspergillus section Nigri reveals drivers in fungal speciation.</title>
        <authorList>
            <consortium name="DOE Joint Genome Institute"/>
            <person name="Vesth T.C."/>
            <person name="Nybo J."/>
            <person name="Theobald S."/>
            <person name="Brandl J."/>
            <person name="Frisvad J.C."/>
            <person name="Nielsen K.F."/>
            <person name="Lyhne E.K."/>
            <person name="Kogle M.E."/>
            <person name="Kuo A."/>
            <person name="Riley R."/>
            <person name="Clum A."/>
            <person name="Nolan M."/>
            <person name="Lipzen A."/>
            <person name="Salamov A."/>
            <person name="Henrissat B."/>
            <person name="Wiebenga A."/>
            <person name="De vries R.P."/>
            <person name="Grigoriev I.V."/>
            <person name="Mortensen U.H."/>
            <person name="Andersen M.R."/>
            <person name="Baker S.E."/>
        </authorList>
    </citation>
    <scope>NUCLEOTIDE SEQUENCE</scope>
    <source>
        <strain evidence="1">CBS 121060</strain>
    </source>
</reference>
<proteinExistence type="predicted"/>
<keyword evidence="2" id="KW-1185">Reference proteome</keyword>
<evidence type="ECO:0000313" key="1">
    <source>
        <dbReference type="EMBL" id="RAH68580.1"/>
    </source>
</evidence>
<protein>
    <submittedName>
        <fullName evidence="1">Uncharacterized protein</fullName>
    </submittedName>
</protein>
<gene>
    <name evidence="1" type="ORF">BO66DRAFT_376977</name>
</gene>
<evidence type="ECO:0000313" key="2">
    <source>
        <dbReference type="Proteomes" id="UP000249661"/>
    </source>
</evidence>
<accession>A0ACD1H4N2</accession>